<evidence type="ECO:0000256" key="1">
    <source>
        <dbReference type="ARBA" id="ARBA00005791"/>
    </source>
</evidence>
<dbReference type="GO" id="GO:0016853">
    <property type="term" value="F:isomerase activity"/>
    <property type="evidence" value="ECO:0007669"/>
    <property type="project" value="UniProtKB-KW"/>
</dbReference>
<dbReference type="PATRIC" id="fig|1244869.3.peg.942"/>
<dbReference type="EMBL" id="AONQ01000008">
    <property type="protein sequence ID" value="EME71205.1"/>
    <property type="molecule type" value="Genomic_DNA"/>
</dbReference>
<comment type="caution">
    <text evidence="4">The sequence shown here is derived from an EMBL/GenBank/DDBJ whole genome shotgun (WGS) entry which is preliminary data.</text>
</comment>
<sequence length="200" mass="21616">MKPFIRLLGAVAALFLVAQTAAAADLSYPIDQVLGRPDAPITVIEYASTTCPHCATFHKTTLPKFKSEWVDTGKAKLIFRDFPTGPRGLSVGASMIAHCAGPERYFGLLALIMEQQEKWMNSANPLVELKKLAKLAGLGEDKVDDCLKRQDLANAINERAKEGHEKLGVESTPTLIVAGKVMPGAIPYDQLDKALKAASK</sequence>
<dbReference type="Gene3D" id="3.40.30.10">
    <property type="entry name" value="Glutaredoxin"/>
    <property type="match status" value="1"/>
</dbReference>
<evidence type="ECO:0000259" key="3">
    <source>
        <dbReference type="Pfam" id="PF13462"/>
    </source>
</evidence>
<keyword evidence="2" id="KW-0732">Signal</keyword>
<protein>
    <submittedName>
        <fullName evidence="4">Protein-disulfide isomerase</fullName>
    </submittedName>
</protein>
<feature type="chain" id="PRO_5004030527" evidence="2">
    <location>
        <begin position="24"/>
        <end position="200"/>
    </location>
</feature>
<dbReference type="InterPro" id="IPR012336">
    <property type="entry name" value="Thioredoxin-like_fold"/>
</dbReference>
<comment type="similarity">
    <text evidence="1">Belongs to the thioredoxin family. DsbA subfamily.</text>
</comment>
<dbReference type="InterPro" id="IPR036249">
    <property type="entry name" value="Thioredoxin-like_sf"/>
</dbReference>
<dbReference type="RefSeq" id="WP_008614875.1">
    <property type="nucleotide sequence ID" value="NZ_AONQ01000008.1"/>
</dbReference>
<keyword evidence="5" id="KW-1185">Reference proteome</keyword>
<dbReference type="STRING" id="1244869.H261_04685"/>
<dbReference type="SUPFAM" id="SSF52833">
    <property type="entry name" value="Thioredoxin-like"/>
    <property type="match status" value="1"/>
</dbReference>
<evidence type="ECO:0000313" key="4">
    <source>
        <dbReference type="EMBL" id="EME71205.1"/>
    </source>
</evidence>
<proteinExistence type="inferred from homology"/>
<dbReference type="PANTHER" id="PTHR13887">
    <property type="entry name" value="GLUTATHIONE S-TRANSFERASE KAPPA"/>
    <property type="match status" value="1"/>
</dbReference>
<dbReference type="AlphaFoldDB" id="M2Z9X4"/>
<feature type="signal peptide" evidence="2">
    <location>
        <begin position="1"/>
        <end position="23"/>
    </location>
</feature>
<evidence type="ECO:0000313" key="5">
    <source>
        <dbReference type="Proteomes" id="UP000011744"/>
    </source>
</evidence>
<keyword evidence="4" id="KW-0413">Isomerase</keyword>
<dbReference type="OrthoDB" id="8478320at2"/>
<reference evidence="4 5" key="1">
    <citation type="journal article" date="2014" name="Genome Announc.">
        <title>Draft Genome Sequence of Magnetospirillum sp. Strain SO-1, a Freshwater Magnetotactic Bacterium Isolated from the Ol'khovka River, Russia.</title>
        <authorList>
            <person name="Grouzdev D.S."/>
            <person name="Dziuba M.V."/>
            <person name="Sukhacheva M.S."/>
            <person name="Mardanov A.V."/>
            <person name="Beletskiy A.V."/>
            <person name="Kuznetsov B.B."/>
            <person name="Skryabin K.G."/>
        </authorList>
    </citation>
    <scope>NUCLEOTIDE SEQUENCE [LARGE SCALE GENOMIC DNA]</scope>
    <source>
        <strain evidence="4 5">SO-1</strain>
    </source>
</reference>
<feature type="domain" description="Thioredoxin-like fold" evidence="3">
    <location>
        <begin position="31"/>
        <end position="196"/>
    </location>
</feature>
<dbReference type="Proteomes" id="UP000011744">
    <property type="component" value="Unassembled WGS sequence"/>
</dbReference>
<name>M2Z9X4_9PROT</name>
<evidence type="ECO:0000256" key="2">
    <source>
        <dbReference type="SAM" id="SignalP"/>
    </source>
</evidence>
<organism evidence="4 5">
    <name type="scientific">Paramagnetospirillum caucaseum</name>
    <dbReference type="NCBI Taxonomy" id="1244869"/>
    <lineage>
        <taxon>Bacteria</taxon>
        <taxon>Pseudomonadati</taxon>
        <taxon>Pseudomonadota</taxon>
        <taxon>Alphaproteobacteria</taxon>
        <taxon>Rhodospirillales</taxon>
        <taxon>Magnetospirillaceae</taxon>
        <taxon>Paramagnetospirillum</taxon>
    </lineage>
</organism>
<gene>
    <name evidence="4" type="ORF">H261_04685</name>
</gene>
<dbReference type="eggNOG" id="COG1651">
    <property type="taxonomic scope" value="Bacteria"/>
</dbReference>
<dbReference type="PANTHER" id="PTHR13887:SF56">
    <property type="entry name" value="THIOREDOXIN-LIKE REDUCTASE RV2466C"/>
    <property type="match status" value="1"/>
</dbReference>
<accession>M2Z9X4</accession>
<dbReference type="Pfam" id="PF13462">
    <property type="entry name" value="Thioredoxin_4"/>
    <property type="match status" value="1"/>
</dbReference>